<evidence type="ECO:0000256" key="2">
    <source>
        <dbReference type="ARBA" id="ARBA00023015"/>
    </source>
</evidence>
<gene>
    <name evidence="5" type="ORF">ACFFIT_07630</name>
</gene>
<name>A0ABV6CCD8_9GAMM</name>
<evidence type="ECO:0000313" key="5">
    <source>
        <dbReference type="EMBL" id="MFC0179956.1"/>
    </source>
</evidence>
<dbReference type="InterPro" id="IPR010534">
    <property type="entry name" value="Phage_933W_GpQ"/>
</dbReference>
<evidence type="ECO:0000313" key="6">
    <source>
        <dbReference type="Proteomes" id="UP001589758"/>
    </source>
</evidence>
<reference evidence="5 6" key="1">
    <citation type="submission" date="2024-09" db="EMBL/GenBank/DDBJ databases">
        <authorList>
            <person name="Sun Q."/>
            <person name="Mori K."/>
        </authorList>
    </citation>
    <scope>NUCLEOTIDE SEQUENCE [LARGE SCALE GENOMIC DNA]</scope>
    <source>
        <strain evidence="5 6">CCM 8545</strain>
    </source>
</reference>
<keyword evidence="6" id="KW-1185">Reference proteome</keyword>
<proteinExistence type="inferred from homology"/>
<dbReference type="Pfam" id="PF06530">
    <property type="entry name" value="Phage_antitermQ"/>
    <property type="match status" value="1"/>
</dbReference>
<keyword evidence="4" id="KW-0804">Transcription</keyword>
<dbReference type="RefSeq" id="WP_385877070.1">
    <property type="nucleotide sequence ID" value="NZ_JBHLXE010000087.1"/>
</dbReference>
<accession>A0ABV6CCD8</accession>
<evidence type="ECO:0000256" key="1">
    <source>
        <dbReference type="ARBA" id="ARBA00010234"/>
    </source>
</evidence>
<comment type="similarity">
    <text evidence="1">Belongs to the phage antitermination Q type 1 family.</text>
</comment>
<dbReference type="Proteomes" id="UP001589758">
    <property type="component" value="Unassembled WGS sequence"/>
</dbReference>
<evidence type="ECO:0000256" key="3">
    <source>
        <dbReference type="ARBA" id="ARBA00023125"/>
    </source>
</evidence>
<sequence>MQTLTKQQMDLIDDIMEGWGAWVYSGRIEVRQISLIGKLIASINPQDPIRLMCDDDTGLLISRIVSDIKLRSRTEYEILIQYYVYMNNKYQIAVMFYRNRELNARGHSLSTYRNLVDQSLENTRKYLFENYVKLSKVSANTVGAN</sequence>
<organism evidence="5 6">
    <name type="scientific">Thorsellia kenyensis</name>
    <dbReference type="NCBI Taxonomy" id="1549888"/>
    <lineage>
        <taxon>Bacteria</taxon>
        <taxon>Pseudomonadati</taxon>
        <taxon>Pseudomonadota</taxon>
        <taxon>Gammaproteobacteria</taxon>
        <taxon>Enterobacterales</taxon>
        <taxon>Thorselliaceae</taxon>
        <taxon>Thorsellia</taxon>
    </lineage>
</organism>
<keyword evidence="2" id="KW-0805">Transcription regulation</keyword>
<keyword evidence="3" id="KW-0238">DNA-binding</keyword>
<dbReference type="EMBL" id="JBHLXE010000087">
    <property type="protein sequence ID" value="MFC0179956.1"/>
    <property type="molecule type" value="Genomic_DNA"/>
</dbReference>
<protein>
    <submittedName>
        <fullName evidence="5">Antiterminator Q family protein</fullName>
    </submittedName>
</protein>
<comment type="caution">
    <text evidence="5">The sequence shown here is derived from an EMBL/GenBank/DDBJ whole genome shotgun (WGS) entry which is preliminary data.</text>
</comment>
<evidence type="ECO:0000256" key="4">
    <source>
        <dbReference type="ARBA" id="ARBA00023163"/>
    </source>
</evidence>